<dbReference type="AlphaFoldDB" id="A0AAD5A3L0"/>
<sequence>MPLKWEDTERALLVMEACHSAGDEVFRVTAKRLLHVFQSDLFQALLGVTHKSLITTTSPAFRMFQQFHLLF</sequence>
<dbReference type="Pfam" id="PF09058">
    <property type="entry name" value="L27_1"/>
    <property type="match status" value="1"/>
</dbReference>
<proteinExistence type="predicted"/>
<dbReference type="Gene3D" id="1.10.287.470">
    <property type="entry name" value="Helix hairpin bin"/>
    <property type="match status" value="1"/>
</dbReference>
<accession>A0AAD5A3L0</accession>
<evidence type="ECO:0000313" key="3">
    <source>
        <dbReference type="Proteomes" id="UP001205998"/>
    </source>
</evidence>
<dbReference type="InterPro" id="IPR015143">
    <property type="entry name" value="L27_1"/>
</dbReference>
<dbReference type="Proteomes" id="UP001205998">
    <property type="component" value="Unassembled WGS sequence"/>
</dbReference>
<name>A0AAD5A3L0_SILAS</name>
<keyword evidence="3" id="KW-1185">Reference proteome</keyword>
<comment type="caution">
    <text evidence="2">The sequence shown here is derived from an EMBL/GenBank/DDBJ whole genome shotgun (WGS) entry which is preliminary data.</text>
</comment>
<evidence type="ECO:0000313" key="2">
    <source>
        <dbReference type="EMBL" id="KAI5609308.1"/>
    </source>
</evidence>
<dbReference type="InterPro" id="IPR036892">
    <property type="entry name" value="L27_dom_sf"/>
</dbReference>
<feature type="domain" description="L27-1" evidence="1">
    <location>
        <begin position="6"/>
        <end position="47"/>
    </location>
</feature>
<gene>
    <name evidence="2" type="ORF">C0J50_6310</name>
</gene>
<reference evidence="2" key="1">
    <citation type="submission" date="2018-07" db="EMBL/GenBank/DDBJ databases">
        <title>Comparative genomics of catfishes provides insights into carnivory and benthic adaptation.</title>
        <authorList>
            <person name="Zhang Y."/>
            <person name="Wang D."/>
            <person name="Peng Z."/>
            <person name="Zheng S."/>
            <person name="Shao F."/>
            <person name="Tao W."/>
        </authorList>
    </citation>
    <scope>NUCLEOTIDE SEQUENCE</scope>
    <source>
        <strain evidence="2">Chongqing</strain>
    </source>
</reference>
<protein>
    <submittedName>
        <fullName evidence="2">Disks large-like 4</fullName>
    </submittedName>
</protein>
<organism evidence="2 3">
    <name type="scientific">Silurus asotus</name>
    <name type="common">Amur catfish</name>
    <name type="synonym">Parasilurus asotus</name>
    <dbReference type="NCBI Taxonomy" id="30991"/>
    <lineage>
        <taxon>Eukaryota</taxon>
        <taxon>Metazoa</taxon>
        <taxon>Chordata</taxon>
        <taxon>Craniata</taxon>
        <taxon>Vertebrata</taxon>
        <taxon>Euteleostomi</taxon>
        <taxon>Actinopterygii</taxon>
        <taxon>Neopterygii</taxon>
        <taxon>Teleostei</taxon>
        <taxon>Ostariophysi</taxon>
        <taxon>Siluriformes</taxon>
        <taxon>Siluridae</taxon>
        <taxon>Silurus</taxon>
    </lineage>
</organism>
<evidence type="ECO:0000259" key="1">
    <source>
        <dbReference type="Pfam" id="PF09058"/>
    </source>
</evidence>
<dbReference type="EMBL" id="MU579904">
    <property type="protein sequence ID" value="KAI5609308.1"/>
    <property type="molecule type" value="Genomic_DNA"/>
</dbReference>
<dbReference type="SUPFAM" id="SSF101288">
    <property type="entry name" value="L27 domain"/>
    <property type="match status" value="1"/>
</dbReference>